<keyword evidence="16" id="KW-1185">Reference proteome</keyword>
<evidence type="ECO:0000256" key="5">
    <source>
        <dbReference type="ARBA" id="ARBA00022692"/>
    </source>
</evidence>
<evidence type="ECO:0000259" key="13">
    <source>
        <dbReference type="Pfam" id="PF00593"/>
    </source>
</evidence>
<evidence type="ECO:0000313" key="16">
    <source>
        <dbReference type="Proteomes" id="UP000311008"/>
    </source>
</evidence>
<dbReference type="GO" id="GO:0009279">
    <property type="term" value="C:cell outer membrane"/>
    <property type="evidence" value="ECO:0007669"/>
    <property type="project" value="UniProtKB-SubCell"/>
</dbReference>
<dbReference type="AlphaFoldDB" id="A0A5B8CUZ4"/>
<dbReference type="Pfam" id="PF00593">
    <property type="entry name" value="TonB_dep_Rec_b-barrel"/>
    <property type="match status" value="1"/>
</dbReference>
<feature type="domain" description="TonB-dependent receptor-like beta-barrel" evidence="13">
    <location>
        <begin position="246"/>
        <end position="644"/>
    </location>
</feature>
<dbReference type="InterPro" id="IPR000531">
    <property type="entry name" value="Beta-barrel_TonB"/>
</dbReference>
<evidence type="ECO:0000256" key="3">
    <source>
        <dbReference type="ARBA" id="ARBA00022448"/>
    </source>
</evidence>
<keyword evidence="3 10" id="KW-0813">Transport</keyword>
<evidence type="ECO:0000256" key="2">
    <source>
        <dbReference type="ARBA" id="ARBA00009810"/>
    </source>
</evidence>
<dbReference type="InterPro" id="IPR039426">
    <property type="entry name" value="TonB-dep_rcpt-like"/>
</dbReference>
<dbReference type="PROSITE" id="PS52016">
    <property type="entry name" value="TONB_DEPENDENT_REC_3"/>
    <property type="match status" value="1"/>
</dbReference>
<dbReference type="Gene3D" id="2.40.170.20">
    <property type="entry name" value="TonB-dependent receptor, beta-barrel domain"/>
    <property type="match status" value="1"/>
</dbReference>
<keyword evidence="9 10" id="KW-0998">Cell outer membrane</keyword>
<evidence type="ECO:0000256" key="11">
    <source>
        <dbReference type="RuleBase" id="RU003357"/>
    </source>
</evidence>
<accession>A0A5B8CUZ4</accession>
<dbReference type="InterPro" id="IPR036942">
    <property type="entry name" value="Beta-barrel_TonB_sf"/>
</dbReference>
<gene>
    <name evidence="15" type="ORF">FIU01_11780</name>
</gene>
<reference evidence="16" key="1">
    <citation type="journal article" date="2019" name="ISME J.">
        <title>Evolution in action: habitat transition from sediment to the pelagial leads to genome streamlining in Methylophilaceae.</title>
        <authorList>
            <person name="Salcher M."/>
            <person name="Schaefle D."/>
            <person name="Kaspar M."/>
            <person name="Neuenschwander S.M."/>
            <person name="Ghai R."/>
        </authorList>
    </citation>
    <scope>NUCLEOTIDE SEQUENCE [LARGE SCALE GENOMIC DNA]</scope>
    <source>
        <strain evidence="16">MMS-M-51</strain>
    </source>
</reference>
<dbReference type="InterPro" id="IPR037066">
    <property type="entry name" value="Plug_dom_sf"/>
</dbReference>
<dbReference type="SUPFAM" id="SSF56935">
    <property type="entry name" value="Porins"/>
    <property type="match status" value="1"/>
</dbReference>
<dbReference type="KEGG" id="mmec:FIU01_11780"/>
<evidence type="ECO:0000256" key="10">
    <source>
        <dbReference type="PROSITE-ProRule" id="PRU01360"/>
    </source>
</evidence>
<dbReference type="Proteomes" id="UP000311008">
    <property type="component" value="Chromosome"/>
</dbReference>
<keyword evidence="6 11" id="KW-0798">TonB box</keyword>
<evidence type="ECO:0000256" key="1">
    <source>
        <dbReference type="ARBA" id="ARBA00004571"/>
    </source>
</evidence>
<evidence type="ECO:0000256" key="4">
    <source>
        <dbReference type="ARBA" id="ARBA00022452"/>
    </source>
</evidence>
<comment type="subcellular location">
    <subcellularLocation>
        <location evidence="1 10">Cell outer membrane</location>
        <topology evidence="1 10">Multi-pass membrane protein</topology>
    </subcellularLocation>
</comment>
<evidence type="ECO:0000256" key="7">
    <source>
        <dbReference type="ARBA" id="ARBA00023136"/>
    </source>
</evidence>
<dbReference type="InterPro" id="IPR012910">
    <property type="entry name" value="Plug_dom"/>
</dbReference>
<dbReference type="OrthoDB" id="9795928at2"/>
<protein>
    <submittedName>
        <fullName evidence="15">TonB-dependent receptor</fullName>
    </submittedName>
</protein>
<sequence length="675" mass="72717">MNMHTSVAPRGWRQKPLWIAIVATLSTPVMAAEPSTQVNLDEVPVTGNPLGVASDDMVVPVSVMGGRELSLRRQGTLGETLNGIPGVTATQFGPNASRPIIRGLDGERVKIMQNGVGVLDASSLSFDHAVGINPLIIEQIDVVRGPAALLYGGSAMGGVVNAIDHRIPKESLDGYTGRAEARFGGPDNTRNGAAVVDVGNGQFAMHADIYSSETSDLTIPGYAVSKRKSQADGTPRENKGKLINSDALSNGGALGAAWTFDTGYLGLSYADSNNNYGTVAEQSVRIDMQNKRLELAGELRALNGPIQKIKLRMAHTDYQHVELEDGAVGTTFKNRGMQGSLEATHVPLAGMNGVLGYQFQNTRFQALGEEAFVPGVVTQDQSLYVYEELAIGQHKVTFGGRSGETTVNSADSDNFGAGQSQRFNPNSFALGGLYAINDQWNATFNLSHNERAPSYFELYANGAHIATGQFEVGSTQLKKERSNGIDAQLKWKSGGHSLTLGAYATKFKNFIGLFNTGNEVAVDGDLLPEAEFRAVPALFKGLELEGKFALNDAWALKVRGDYVHAKDTRNNDYLPRISPLRLGGGLDYHLGSWNARMDVLHAFKQNDVAENELKTDGYTNLSALLAYKIPGKYHVELFARANNLLNDEIREHASFLKDISPAGARSILLGARADF</sequence>
<dbReference type="EMBL" id="CP040946">
    <property type="protein sequence ID" value="QDC45131.1"/>
    <property type="molecule type" value="Genomic_DNA"/>
</dbReference>
<dbReference type="PANTHER" id="PTHR30069">
    <property type="entry name" value="TONB-DEPENDENT OUTER MEMBRANE RECEPTOR"/>
    <property type="match status" value="1"/>
</dbReference>
<keyword evidence="8 15" id="KW-0675">Receptor</keyword>
<dbReference type="Pfam" id="PF07715">
    <property type="entry name" value="Plug"/>
    <property type="match status" value="1"/>
</dbReference>
<dbReference type="RefSeq" id="WP_140004455.1">
    <property type="nucleotide sequence ID" value="NZ_CP040946.1"/>
</dbReference>
<evidence type="ECO:0000256" key="9">
    <source>
        <dbReference type="ARBA" id="ARBA00023237"/>
    </source>
</evidence>
<keyword evidence="12" id="KW-0732">Signal</keyword>
<comment type="similarity">
    <text evidence="2 10 11">Belongs to the TonB-dependent receptor family.</text>
</comment>
<dbReference type="GO" id="GO:0044718">
    <property type="term" value="P:siderophore transmembrane transport"/>
    <property type="evidence" value="ECO:0007669"/>
    <property type="project" value="TreeGrafter"/>
</dbReference>
<dbReference type="PANTHER" id="PTHR30069:SF40">
    <property type="entry name" value="TONB-DEPENDENT RECEPTOR NMB0964-RELATED"/>
    <property type="match status" value="1"/>
</dbReference>
<evidence type="ECO:0000256" key="12">
    <source>
        <dbReference type="SAM" id="SignalP"/>
    </source>
</evidence>
<keyword evidence="5 10" id="KW-0812">Transmembrane</keyword>
<organism evidence="15 16">
    <name type="scientific">Methylophilus medardicus</name>
    <dbReference type="NCBI Taxonomy" id="2588534"/>
    <lineage>
        <taxon>Bacteria</taxon>
        <taxon>Pseudomonadati</taxon>
        <taxon>Pseudomonadota</taxon>
        <taxon>Betaproteobacteria</taxon>
        <taxon>Nitrosomonadales</taxon>
        <taxon>Methylophilaceae</taxon>
        <taxon>Methylophilus</taxon>
    </lineage>
</organism>
<keyword evidence="4 10" id="KW-1134">Transmembrane beta strand</keyword>
<dbReference type="GO" id="GO:0015344">
    <property type="term" value="F:siderophore uptake transmembrane transporter activity"/>
    <property type="evidence" value="ECO:0007669"/>
    <property type="project" value="TreeGrafter"/>
</dbReference>
<feature type="chain" id="PRO_5022676533" evidence="12">
    <location>
        <begin position="32"/>
        <end position="675"/>
    </location>
</feature>
<name>A0A5B8CUZ4_9PROT</name>
<keyword evidence="7 10" id="KW-0472">Membrane</keyword>
<evidence type="ECO:0000256" key="6">
    <source>
        <dbReference type="ARBA" id="ARBA00023077"/>
    </source>
</evidence>
<evidence type="ECO:0000259" key="14">
    <source>
        <dbReference type="Pfam" id="PF07715"/>
    </source>
</evidence>
<evidence type="ECO:0000313" key="15">
    <source>
        <dbReference type="EMBL" id="QDC45131.1"/>
    </source>
</evidence>
<feature type="signal peptide" evidence="12">
    <location>
        <begin position="1"/>
        <end position="31"/>
    </location>
</feature>
<evidence type="ECO:0000256" key="8">
    <source>
        <dbReference type="ARBA" id="ARBA00023170"/>
    </source>
</evidence>
<dbReference type="Gene3D" id="2.170.130.10">
    <property type="entry name" value="TonB-dependent receptor, plug domain"/>
    <property type="match status" value="1"/>
</dbReference>
<feature type="domain" description="TonB-dependent receptor plug" evidence="14">
    <location>
        <begin position="56"/>
        <end position="159"/>
    </location>
</feature>
<proteinExistence type="inferred from homology"/>